<accession>A0A845M6N4</accession>
<evidence type="ECO:0000313" key="2">
    <source>
        <dbReference type="Proteomes" id="UP000467322"/>
    </source>
</evidence>
<proteinExistence type="predicted"/>
<comment type="caution">
    <text evidence="1">The sequence shown here is derived from an EMBL/GenBank/DDBJ whole genome shotgun (WGS) entry which is preliminary data.</text>
</comment>
<protein>
    <submittedName>
        <fullName evidence="1">Uncharacterized protein</fullName>
    </submittedName>
</protein>
<dbReference type="EMBL" id="WTUX01000017">
    <property type="protein sequence ID" value="MZR14208.1"/>
    <property type="molecule type" value="Genomic_DNA"/>
</dbReference>
<keyword evidence="2" id="KW-1185">Reference proteome</keyword>
<gene>
    <name evidence="1" type="ORF">GQE99_14390</name>
</gene>
<dbReference type="AlphaFoldDB" id="A0A845M6N4"/>
<name>A0A845M6N4_9RHOB</name>
<dbReference type="Proteomes" id="UP000467322">
    <property type="component" value="Unassembled WGS sequence"/>
</dbReference>
<organism evidence="1 2">
    <name type="scientific">Maritimibacter harenae</name>
    <dbReference type="NCBI Taxonomy" id="2606218"/>
    <lineage>
        <taxon>Bacteria</taxon>
        <taxon>Pseudomonadati</taxon>
        <taxon>Pseudomonadota</taxon>
        <taxon>Alphaproteobacteria</taxon>
        <taxon>Rhodobacterales</taxon>
        <taxon>Roseobacteraceae</taxon>
        <taxon>Maritimibacter</taxon>
    </lineage>
</organism>
<dbReference type="RefSeq" id="WP_161352321.1">
    <property type="nucleotide sequence ID" value="NZ_WTUX01000017.1"/>
</dbReference>
<evidence type="ECO:0000313" key="1">
    <source>
        <dbReference type="EMBL" id="MZR14208.1"/>
    </source>
</evidence>
<sequence length="305" mass="33391">MTEIRLPISITYETEGPVAIGDVIVALQAAEAIADDAVALLPSLIDGLQINGSSLNVRSLEQGSLREAFFLALLFTYQGALEEEVPPMIEDLFNITVSDQYDTLATLVFLIVIFYGAGLAIDVVKKAFSDSLPRAKFEELVKLLAAETGKPAADIRDIIEAKFQKPAAAKRVVRNAGKFFLPSHKGSNAPLKVDRDTISSEVVRQIPFDGSTDKENDFDRYKPYEAVELEIHAQDKDKSSTGWAAVARGISDKRLKVRVVEPVHPADIWQKDVVTADIVLVLKLTSDGYVPAEIQVTRLVEPGEN</sequence>
<reference evidence="1 2" key="1">
    <citation type="submission" date="2019-12" db="EMBL/GenBank/DDBJ databases">
        <title>Maritimibacter sp. nov. sp. isolated from sea sand.</title>
        <authorList>
            <person name="Kim J."/>
            <person name="Jeong S.E."/>
            <person name="Jung H.S."/>
            <person name="Jeon C.O."/>
        </authorList>
    </citation>
    <scope>NUCLEOTIDE SEQUENCE [LARGE SCALE GENOMIC DNA]</scope>
    <source>
        <strain evidence="1 2">DP07</strain>
    </source>
</reference>